<proteinExistence type="predicted"/>
<name>A0A3P7LXT1_DIBLA</name>
<protein>
    <submittedName>
        <fullName evidence="2">Uncharacterized protein</fullName>
    </submittedName>
</protein>
<feature type="compositionally biased region" description="Basic and acidic residues" evidence="1">
    <location>
        <begin position="57"/>
        <end position="80"/>
    </location>
</feature>
<keyword evidence="3" id="KW-1185">Reference proteome</keyword>
<dbReference type="AlphaFoldDB" id="A0A3P7LXT1"/>
<dbReference type="EMBL" id="UYRU01065776">
    <property type="protein sequence ID" value="VDN16417.1"/>
    <property type="molecule type" value="Genomic_DNA"/>
</dbReference>
<evidence type="ECO:0000313" key="3">
    <source>
        <dbReference type="Proteomes" id="UP000281553"/>
    </source>
</evidence>
<dbReference type="OrthoDB" id="10635460at2759"/>
<accession>A0A3P7LXT1</accession>
<organism evidence="2 3">
    <name type="scientific">Dibothriocephalus latus</name>
    <name type="common">Fish tapeworm</name>
    <name type="synonym">Diphyllobothrium latum</name>
    <dbReference type="NCBI Taxonomy" id="60516"/>
    <lineage>
        <taxon>Eukaryota</taxon>
        <taxon>Metazoa</taxon>
        <taxon>Spiralia</taxon>
        <taxon>Lophotrochozoa</taxon>
        <taxon>Platyhelminthes</taxon>
        <taxon>Cestoda</taxon>
        <taxon>Eucestoda</taxon>
        <taxon>Diphyllobothriidea</taxon>
        <taxon>Diphyllobothriidae</taxon>
        <taxon>Dibothriocephalus</taxon>
    </lineage>
</organism>
<reference evidence="2 3" key="1">
    <citation type="submission" date="2018-11" db="EMBL/GenBank/DDBJ databases">
        <authorList>
            <consortium name="Pathogen Informatics"/>
        </authorList>
    </citation>
    <scope>NUCLEOTIDE SEQUENCE [LARGE SCALE GENOMIC DNA]</scope>
</reference>
<dbReference type="Proteomes" id="UP000281553">
    <property type="component" value="Unassembled WGS sequence"/>
</dbReference>
<feature type="region of interest" description="Disordered" evidence="1">
    <location>
        <begin position="149"/>
        <end position="174"/>
    </location>
</feature>
<feature type="region of interest" description="Disordered" evidence="1">
    <location>
        <begin position="53"/>
        <end position="80"/>
    </location>
</feature>
<evidence type="ECO:0000256" key="1">
    <source>
        <dbReference type="SAM" id="MobiDB-lite"/>
    </source>
</evidence>
<evidence type="ECO:0000313" key="2">
    <source>
        <dbReference type="EMBL" id="VDN16417.1"/>
    </source>
</evidence>
<gene>
    <name evidence="2" type="ORF">DILT_LOCUS12248</name>
</gene>
<sequence length="174" mass="19520">MHPFTADCTIIFCLSVKKFRGKGKSAHDLVNDPRLSSEPVTVSAMDDAASLSASNDLLREAEERRRRREDAANLETAEEREARAQRLYAVEAAIKESKPLVSDLGDFKDEVATYRSKTKQLRARKDREAETMNLLSRFESRLLSEIQAKEATDSEKKAAEEESAKAAAKDEAVW</sequence>